<proteinExistence type="predicted"/>
<comment type="caution">
    <text evidence="1">The sequence shown here is derived from an EMBL/GenBank/DDBJ whole genome shotgun (WGS) entry which is preliminary data.</text>
</comment>
<keyword evidence="2" id="KW-1185">Reference proteome</keyword>
<dbReference type="EMBL" id="BAAAHH010000001">
    <property type="protein sequence ID" value="GAA0935976.1"/>
    <property type="molecule type" value="Genomic_DNA"/>
</dbReference>
<evidence type="ECO:0000313" key="1">
    <source>
        <dbReference type="EMBL" id="GAA0935976.1"/>
    </source>
</evidence>
<dbReference type="RefSeq" id="WP_344235507.1">
    <property type="nucleotide sequence ID" value="NZ_BAAAHH010000001.1"/>
</dbReference>
<protein>
    <submittedName>
        <fullName evidence="1">Uncharacterized protein</fullName>
    </submittedName>
</protein>
<organism evidence="1 2">
    <name type="scientific">Actinocorallia libanotica</name>
    <dbReference type="NCBI Taxonomy" id="46162"/>
    <lineage>
        <taxon>Bacteria</taxon>
        <taxon>Bacillati</taxon>
        <taxon>Actinomycetota</taxon>
        <taxon>Actinomycetes</taxon>
        <taxon>Streptosporangiales</taxon>
        <taxon>Thermomonosporaceae</taxon>
        <taxon>Actinocorallia</taxon>
    </lineage>
</organism>
<evidence type="ECO:0000313" key="2">
    <source>
        <dbReference type="Proteomes" id="UP001500665"/>
    </source>
</evidence>
<sequence>MPRELRPCGTNAAYLRHIRKGEEVCKPCRAAHQAENRTKWRIAPPEVKARQQTHRANRYEATSRLIEAHEEEFRGLMDDIRAGGHPGGDVRNEAIRRLVAKYRPEFDKHLKTVREWADVFAEFMTKEQG</sequence>
<accession>A0ABP4AIJ1</accession>
<reference evidence="2" key="1">
    <citation type="journal article" date="2019" name="Int. J. Syst. Evol. Microbiol.">
        <title>The Global Catalogue of Microorganisms (GCM) 10K type strain sequencing project: providing services to taxonomists for standard genome sequencing and annotation.</title>
        <authorList>
            <consortium name="The Broad Institute Genomics Platform"/>
            <consortium name="The Broad Institute Genome Sequencing Center for Infectious Disease"/>
            <person name="Wu L."/>
            <person name="Ma J."/>
        </authorList>
    </citation>
    <scope>NUCLEOTIDE SEQUENCE [LARGE SCALE GENOMIC DNA]</scope>
    <source>
        <strain evidence="2">JCM 10696</strain>
    </source>
</reference>
<gene>
    <name evidence="1" type="ORF">GCM10009550_01390</name>
</gene>
<dbReference type="Proteomes" id="UP001500665">
    <property type="component" value="Unassembled WGS sequence"/>
</dbReference>
<name>A0ABP4AIJ1_9ACTN</name>